<accession>A0A845RFP6</accession>
<organism evidence="1 2">
    <name type="scientific">Anaerotruncus colihominis</name>
    <dbReference type="NCBI Taxonomy" id="169435"/>
    <lineage>
        <taxon>Bacteria</taxon>
        <taxon>Bacillati</taxon>
        <taxon>Bacillota</taxon>
        <taxon>Clostridia</taxon>
        <taxon>Eubacteriales</taxon>
        <taxon>Oscillospiraceae</taxon>
        <taxon>Anaerotruncus</taxon>
    </lineage>
</organism>
<name>A0A845RFP6_9FIRM</name>
<evidence type="ECO:0000313" key="1">
    <source>
        <dbReference type="EMBL" id="NBI78379.1"/>
    </source>
</evidence>
<dbReference type="EMBL" id="QXWZ01000007">
    <property type="protein sequence ID" value="NBI78379.1"/>
    <property type="molecule type" value="Genomic_DNA"/>
</dbReference>
<gene>
    <name evidence="1" type="ORF">D3Z39_05750</name>
</gene>
<comment type="caution">
    <text evidence="1">The sequence shown here is derived from an EMBL/GenBank/DDBJ whole genome shotgun (WGS) entry which is preliminary data.</text>
</comment>
<dbReference type="AlphaFoldDB" id="A0A845RFP6"/>
<sequence length="64" mass="7765">MRFPINYFMAECEKAFFFAVKHYNFSYETGHISNMRAGIFQRAYCFDILLERDYASRFLLGRFL</sequence>
<protein>
    <submittedName>
        <fullName evidence="1">Uncharacterized protein</fullName>
    </submittedName>
</protein>
<reference evidence="1 2" key="1">
    <citation type="submission" date="2018-08" db="EMBL/GenBank/DDBJ databases">
        <title>Murine metabolic-syndrome-specific gut microbial biobank.</title>
        <authorList>
            <person name="Liu C."/>
        </authorList>
    </citation>
    <scope>NUCLEOTIDE SEQUENCE [LARGE SCALE GENOMIC DNA]</scope>
    <source>
        <strain evidence="1 2">X69</strain>
    </source>
</reference>
<proteinExistence type="predicted"/>
<evidence type="ECO:0000313" key="2">
    <source>
        <dbReference type="Proteomes" id="UP000446348"/>
    </source>
</evidence>
<dbReference type="Proteomes" id="UP000446348">
    <property type="component" value="Unassembled WGS sequence"/>
</dbReference>